<reference evidence="1" key="1">
    <citation type="submission" date="2013-11" db="EMBL/GenBank/DDBJ databases">
        <title>The Genome Sequence of Phytophthora parasitica IAC_01/95.</title>
        <authorList>
            <consortium name="The Broad Institute Genomics Platform"/>
            <person name="Russ C."/>
            <person name="Tyler B."/>
            <person name="Panabieres F."/>
            <person name="Shan W."/>
            <person name="Tripathy S."/>
            <person name="Grunwald N."/>
            <person name="Machado M."/>
            <person name="Johnson C.S."/>
            <person name="Arredondo F."/>
            <person name="Hong C."/>
            <person name="Coffey M."/>
            <person name="Young S.K."/>
            <person name="Zeng Q."/>
            <person name="Gargeya S."/>
            <person name="Fitzgerald M."/>
            <person name="Abouelleil A."/>
            <person name="Alvarado L."/>
            <person name="Chapman S.B."/>
            <person name="Gainer-Dewar J."/>
            <person name="Goldberg J."/>
            <person name="Griggs A."/>
            <person name="Gujja S."/>
            <person name="Hansen M."/>
            <person name="Howarth C."/>
            <person name="Imamovic A."/>
            <person name="Ireland A."/>
            <person name="Larimer J."/>
            <person name="McCowan C."/>
            <person name="Murphy C."/>
            <person name="Pearson M."/>
            <person name="Poon T.W."/>
            <person name="Priest M."/>
            <person name="Roberts A."/>
            <person name="Saif S."/>
            <person name="Shea T."/>
            <person name="Sykes S."/>
            <person name="Wortman J."/>
            <person name="Nusbaum C."/>
            <person name="Birren B."/>
        </authorList>
    </citation>
    <scope>NUCLEOTIDE SEQUENCE [LARGE SCALE GENOMIC DNA]</scope>
    <source>
        <strain evidence="1">IAC_01/95</strain>
    </source>
</reference>
<gene>
    <name evidence="1" type="ORF">L914_14260</name>
</gene>
<name>W2MT89_PHYNI</name>
<dbReference type="EMBL" id="KI694534">
    <property type="protein sequence ID" value="ETM39597.1"/>
    <property type="molecule type" value="Genomic_DNA"/>
</dbReference>
<organism evidence="1">
    <name type="scientific">Phytophthora nicotianae</name>
    <name type="common">Potato buckeye rot agent</name>
    <name type="synonym">Phytophthora parasitica</name>
    <dbReference type="NCBI Taxonomy" id="4792"/>
    <lineage>
        <taxon>Eukaryota</taxon>
        <taxon>Sar</taxon>
        <taxon>Stramenopiles</taxon>
        <taxon>Oomycota</taxon>
        <taxon>Peronosporomycetes</taxon>
        <taxon>Peronosporales</taxon>
        <taxon>Peronosporaceae</taxon>
        <taxon>Phytophthora</taxon>
    </lineage>
</organism>
<protein>
    <submittedName>
        <fullName evidence="1">Uncharacterized protein</fullName>
    </submittedName>
</protein>
<accession>W2MT89</accession>
<dbReference type="Proteomes" id="UP000054532">
    <property type="component" value="Unassembled WGS sequence"/>
</dbReference>
<dbReference type="AlphaFoldDB" id="W2MT89"/>
<evidence type="ECO:0000313" key="1">
    <source>
        <dbReference type="EMBL" id="ETM39597.1"/>
    </source>
</evidence>
<sequence length="116" mass="13924">MMIEDLTRHLTRTDYEWYYGGTHTSSFELKLQITGLKLNGGLKPHLRDHLRETMANASVFYVLSVEAYALEQVKRKTLSQTKRFERFTIFCFRRTHQSIQHLWWDQFPGHVSNRLY</sequence>
<proteinExistence type="predicted"/>